<dbReference type="AlphaFoldDB" id="A0A1Y6M1I9"/>
<protein>
    <submittedName>
        <fullName evidence="2">Uncharacterized protein</fullName>
    </submittedName>
</protein>
<gene>
    <name evidence="2" type="ORF">ZT1A5_G11969</name>
</gene>
<organism evidence="2 3">
    <name type="scientific">Zymoseptoria tritici ST99CH_1A5</name>
    <dbReference type="NCBI Taxonomy" id="1276529"/>
    <lineage>
        <taxon>Eukaryota</taxon>
        <taxon>Fungi</taxon>
        <taxon>Dikarya</taxon>
        <taxon>Ascomycota</taxon>
        <taxon>Pezizomycotina</taxon>
        <taxon>Dothideomycetes</taxon>
        <taxon>Dothideomycetidae</taxon>
        <taxon>Mycosphaerellales</taxon>
        <taxon>Mycosphaerellaceae</taxon>
        <taxon>Zymoseptoria</taxon>
    </lineage>
</organism>
<proteinExistence type="predicted"/>
<reference evidence="2 3" key="1">
    <citation type="submission" date="2016-10" db="EMBL/GenBank/DDBJ databases">
        <authorList>
            <person name="Varghese N."/>
        </authorList>
    </citation>
    <scope>NUCLEOTIDE SEQUENCE [LARGE SCALE GENOMIC DNA]</scope>
</reference>
<sequence length="105" mass="10997">MPNFPTERLEYIDAGTELGPDVTRETLVTVPEITQAEAQTCLADTRRAADDALISGQNAQQAIQEAEQAMRTANRMANLVVTLAVVGGGALAWLGQGRTGGEGVG</sequence>
<keyword evidence="1" id="KW-0472">Membrane</keyword>
<keyword evidence="1" id="KW-0812">Transmembrane</keyword>
<keyword evidence="1" id="KW-1133">Transmembrane helix</keyword>
<dbReference type="Proteomes" id="UP000215453">
    <property type="component" value="Chromosome 20"/>
</dbReference>
<evidence type="ECO:0000313" key="2">
    <source>
        <dbReference type="EMBL" id="SMY30515.1"/>
    </source>
</evidence>
<evidence type="ECO:0000256" key="1">
    <source>
        <dbReference type="SAM" id="Phobius"/>
    </source>
</evidence>
<evidence type="ECO:0000313" key="3">
    <source>
        <dbReference type="Proteomes" id="UP000215453"/>
    </source>
</evidence>
<accession>A0A1Y6M1I9</accession>
<feature type="transmembrane region" description="Helical" evidence="1">
    <location>
        <begin position="76"/>
        <end position="95"/>
    </location>
</feature>
<name>A0A1Y6M1I9_ZYMTR</name>
<dbReference type="EMBL" id="LT882695">
    <property type="protein sequence ID" value="SMY30515.1"/>
    <property type="molecule type" value="Genomic_DNA"/>
</dbReference>